<proteinExistence type="predicted"/>
<evidence type="ECO:0000256" key="2">
    <source>
        <dbReference type="SAM" id="Phobius"/>
    </source>
</evidence>
<feature type="domain" description="Phosphatidic acid phosphatase type 2/haloperoxidase" evidence="3">
    <location>
        <begin position="112"/>
        <end position="229"/>
    </location>
</feature>
<dbReference type="PANTHER" id="PTHR14969:SF13">
    <property type="entry name" value="AT30094P"/>
    <property type="match status" value="1"/>
</dbReference>
<dbReference type="EMBL" id="QKTW01000024">
    <property type="protein sequence ID" value="PZF71483.1"/>
    <property type="molecule type" value="Genomic_DNA"/>
</dbReference>
<dbReference type="InterPro" id="IPR036938">
    <property type="entry name" value="PAP2/HPO_sf"/>
</dbReference>
<keyword evidence="2" id="KW-1133">Transmembrane helix</keyword>
<sequence>MIRRYSAKNGMDASGAPLSKHFQPEKRRNLRKAPYTSYNLYFIIPFIIWIIFGGCMLLSYDKQTLFAAVNTHYSPIGDVLMYNITHMGEGPFIIIVLLVLIGAASFRNIWYFVAAVMCNAVPALVIQMAKRMAHAPRPLNYFKEASWIHITSDWPKLYQNSFPSGHSAGAFSLFCFLSFLLPERYRAFGLLFFAMAISVCYSRLYVAAHFFADVYAGSVIGCTVTIISFAIMRSLQPRFFSNQDFLTK</sequence>
<dbReference type="SMART" id="SM00014">
    <property type="entry name" value="acidPPc"/>
    <property type="match status" value="1"/>
</dbReference>
<evidence type="ECO:0000259" key="3">
    <source>
        <dbReference type="SMART" id="SM00014"/>
    </source>
</evidence>
<dbReference type="Proteomes" id="UP000248745">
    <property type="component" value="Unassembled WGS sequence"/>
</dbReference>
<dbReference type="PANTHER" id="PTHR14969">
    <property type="entry name" value="SPHINGOSINE-1-PHOSPHATE PHOSPHOHYDROLASE"/>
    <property type="match status" value="1"/>
</dbReference>
<evidence type="ECO:0000256" key="1">
    <source>
        <dbReference type="SAM" id="MobiDB-lite"/>
    </source>
</evidence>
<dbReference type="Pfam" id="PF01569">
    <property type="entry name" value="PAP2"/>
    <property type="match status" value="1"/>
</dbReference>
<protein>
    <recommendedName>
        <fullName evidence="3">Phosphatidic acid phosphatase type 2/haloperoxidase domain-containing protein</fullName>
    </recommendedName>
</protein>
<accession>A0A2W2BUH7</accession>
<comment type="caution">
    <text evidence="4">The sequence shown here is derived from an EMBL/GenBank/DDBJ whole genome shotgun (WGS) entry which is preliminary data.</text>
</comment>
<feature type="transmembrane region" description="Helical" evidence="2">
    <location>
        <begin position="80"/>
        <end position="102"/>
    </location>
</feature>
<evidence type="ECO:0000313" key="4">
    <source>
        <dbReference type="EMBL" id="PZF71483.1"/>
    </source>
</evidence>
<dbReference type="AlphaFoldDB" id="A0A2W2BUH7"/>
<feature type="transmembrane region" description="Helical" evidence="2">
    <location>
        <begin position="188"/>
        <end position="208"/>
    </location>
</feature>
<keyword evidence="5" id="KW-1185">Reference proteome</keyword>
<feature type="region of interest" description="Disordered" evidence="1">
    <location>
        <begin position="1"/>
        <end position="20"/>
    </location>
</feature>
<organism evidence="4 5">
    <name type="scientific">Taibaiella soli</name>
    <dbReference type="NCBI Taxonomy" id="1649169"/>
    <lineage>
        <taxon>Bacteria</taxon>
        <taxon>Pseudomonadati</taxon>
        <taxon>Bacteroidota</taxon>
        <taxon>Chitinophagia</taxon>
        <taxon>Chitinophagales</taxon>
        <taxon>Chitinophagaceae</taxon>
        <taxon>Taibaiella</taxon>
    </lineage>
</organism>
<dbReference type="SUPFAM" id="SSF48317">
    <property type="entry name" value="Acid phosphatase/Vanadium-dependent haloperoxidase"/>
    <property type="match status" value="1"/>
</dbReference>
<evidence type="ECO:0000313" key="5">
    <source>
        <dbReference type="Proteomes" id="UP000248745"/>
    </source>
</evidence>
<gene>
    <name evidence="4" type="ORF">DN068_18120</name>
</gene>
<feature type="transmembrane region" description="Helical" evidence="2">
    <location>
        <begin position="38"/>
        <end position="60"/>
    </location>
</feature>
<keyword evidence="2" id="KW-0472">Membrane</keyword>
<dbReference type="Gene3D" id="1.20.144.10">
    <property type="entry name" value="Phosphatidic acid phosphatase type 2/haloperoxidase"/>
    <property type="match status" value="1"/>
</dbReference>
<reference evidence="4 5" key="1">
    <citation type="submission" date="2018-06" db="EMBL/GenBank/DDBJ databases">
        <title>Mucibacter soli gen. nov., sp. nov., a new member of the family Chitinophagaceae producing mucin.</title>
        <authorList>
            <person name="Kim M.-K."/>
            <person name="Park S."/>
            <person name="Kim T.-S."/>
            <person name="Joung Y."/>
            <person name="Han J.-H."/>
            <person name="Kim S.B."/>
        </authorList>
    </citation>
    <scope>NUCLEOTIDE SEQUENCE [LARGE SCALE GENOMIC DNA]</scope>
    <source>
        <strain evidence="4 5">R1-15</strain>
    </source>
</reference>
<dbReference type="InterPro" id="IPR000326">
    <property type="entry name" value="PAP2/HPO"/>
</dbReference>
<name>A0A2W2BUH7_9BACT</name>
<feature type="transmembrane region" description="Helical" evidence="2">
    <location>
        <begin position="162"/>
        <end position="181"/>
    </location>
</feature>
<dbReference type="OrthoDB" id="9773582at2"/>
<feature type="transmembrane region" description="Helical" evidence="2">
    <location>
        <begin position="214"/>
        <end position="232"/>
    </location>
</feature>
<keyword evidence="2" id="KW-0812">Transmembrane</keyword>
<feature type="transmembrane region" description="Helical" evidence="2">
    <location>
        <begin position="109"/>
        <end position="129"/>
    </location>
</feature>